<evidence type="ECO:0000313" key="3">
    <source>
        <dbReference type="Proteomes" id="UP000292702"/>
    </source>
</evidence>
<feature type="region of interest" description="Disordered" evidence="1">
    <location>
        <begin position="640"/>
        <end position="661"/>
    </location>
</feature>
<dbReference type="PANTHER" id="PTHR38134:SF2">
    <property type="entry name" value="GALACTOKINASE"/>
    <property type="match status" value="1"/>
</dbReference>
<evidence type="ECO:0000313" key="2">
    <source>
        <dbReference type="EMBL" id="TCD72001.1"/>
    </source>
</evidence>
<feature type="compositionally biased region" description="Pro residues" evidence="1">
    <location>
        <begin position="412"/>
        <end position="422"/>
    </location>
</feature>
<proteinExistence type="predicted"/>
<dbReference type="SUPFAM" id="SSF53756">
    <property type="entry name" value="UDP-Glycosyltransferase/glycogen phosphorylase"/>
    <property type="match status" value="1"/>
</dbReference>
<sequence>MGKDLDSEKRLKFVYYCSGHGYGHATRVSAVACHLLSLSPQPIVHIVSSAPQHVFSDSIALGALYRRADIDPVIVQPVAYRVDRRKSVEVLRAFLKEKDRKIEEEKAWLQSIGADCVLSDAAFLGCAAANAAGIPSVLITNFTFDSVYSYLSTPSVNQNELTQQAVELLQAVFAQDGQAEEDNPIPEKELTPLVKEIIDGYRCADLLLRLPGAIPIPSFSIYPALPSPQWVHTRSKTFQIDVSSHLLEPTSTYQCHPPIPFPSNSRVKPKNIPRTVLSAPLIVRTPNPEVYTPEGRAKLLDSLGVPSHLHDSGRTKVLLVSFGGQIFHKPHSRTHSRNPSNAANSPKSAGSVISNGHAYWHPQSDSPKGLGFTIEQPTGTIEQDPTSHAEALSSALQEISINTPPRTHVPLHSPPLKKPAPAPTRNEVPQPRQLSKRAQSQLVVAGAPPAAIPTSPTQTLFSAGLQSSFSATSFTAVTIPPTPEAHRTAWFGGEVSVPLRTASTITMSEEIEVVEDEDEEEDLPQLFPDESWLAIVCGVSKEWGKEDGEELPENFFVAPKDVYMPDLTAVADVLLGKLGYGTVSECVDACTPFVFVPRPLFIEEFGLRLLLNQEGVGVELSRSSYESGEWAAAIEEAWQKGKERKARKREEGETGKRKTEGREMAKGIVDWVEKWYKAV</sequence>
<dbReference type="STRING" id="92696.A0A4R0RSZ0"/>
<reference evidence="2 3" key="1">
    <citation type="submission" date="2018-11" db="EMBL/GenBank/DDBJ databases">
        <title>Genome assembly of Steccherinum ochraceum LE-BIN_3174, the white-rot fungus of the Steccherinaceae family (The Residual Polyporoid clade, Polyporales, Basidiomycota).</title>
        <authorList>
            <person name="Fedorova T.V."/>
            <person name="Glazunova O.A."/>
            <person name="Landesman E.O."/>
            <person name="Moiseenko K.V."/>
            <person name="Psurtseva N.V."/>
            <person name="Savinova O.S."/>
            <person name="Shakhova N.V."/>
            <person name="Tyazhelova T.V."/>
            <person name="Vasina D.V."/>
        </authorList>
    </citation>
    <scope>NUCLEOTIDE SEQUENCE [LARGE SCALE GENOMIC DNA]</scope>
    <source>
        <strain evidence="2 3">LE-BIN_3174</strain>
    </source>
</reference>
<dbReference type="PANTHER" id="PTHR38134">
    <property type="entry name" value="SLR1395 PROTEIN"/>
    <property type="match status" value="1"/>
</dbReference>
<protein>
    <recommendedName>
        <fullName evidence="4">L-arabinokinase</fullName>
    </recommendedName>
</protein>
<feature type="compositionally biased region" description="Polar residues" evidence="1">
    <location>
        <begin position="337"/>
        <end position="354"/>
    </location>
</feature>
<feature type="compositionally biased region" description="Basic and acidic residues" evidence="1">
    <location>
        <begin position="648"/>
        <end position="661"/>
    </location>
</feature>
<dbReference type="Proteomes" id="UP000292702">
    <property type="component" value="Unassembled WGS sequence"/>
</dbReference>
<keyword evidence="3" id="KW-1185">Reference proteome</keyword>
<dbReference type="OrthoDB" id="1684102at2759"/>
<organism evidence="2 3">
    <name type="scientific">Steccherinum ochraceum</name>
    <dbReference type="NCBI Taxonomy" id="92696"/>
    <lineage>
        <taxon>Eukaryota</taxon>
        <taxon>Fungi</taxon>
        <taxon>Dikarya</taxon>
        <taxon>Basidiomycota</taxon>
        <taxon>Agaricomycotina</taxon>
        <taxon>Agaricomycetes</taxon>
        <taxon>Polyporales</taxon>
        <taxon>Steccherinaceae</taxon>
        <taxon>Steccherinum</taxon>
    </lineage>
</organism>
<dbReference type="AlphaFoldDB" id="A0A4R0RSZ0"/>
<dbReference type="Gene3D" id="3.40.50.2000">
    <property type="entry name" value="Glycogen Phosphorylase B"/>
    <property type="match status" value="2"/>
</dbReference>
<feature type="region of interest" description="Disordered" evidence="1">
    <location>
        <begin position="329"/>
        <end position="370"/>
    </location>
</feature>
<accession>A0A4R0RSZ0</accession>
<dbReference type="InterPro" id="IPR053205">
    <property type="entry name" value="GHMP_kinase_L-arabinokinase"/>
</dbReference>
<dbReference type="EMBL" id="RWJN01000001">
    <property type="protein sequence ID" value="TCD72001.1"/>
    <property type="molecule type" value="Genomic_DNA"/>
</dbReference>
<comment type="caution">
    <text evidence="2">The sequence shown here is derived from an EMBL/GenBank/DDBJ whole genome shotgun (WGS) entry which is preliminary data.</text>
</comment>
<evidence type="ECO:0000256" key="1">
    <source>
        <dbReference type="SAM" id="MobiDB-lite"/>
    </source>
</evidence>
<name>A0A4R0RSZ0_9APHY</name>
<gene>
    <name evidence="2" type="ORF">EIP91_000133</name>
</gene>
<feature type="region of interest" description="Disordered" evidence="1">
    <location>
        <begin position="404"/>
        <end position="440"/>
    </location>
</feature>
<evidence type="ECO:0008006" key="4">
    <source>
        <dbReference type="Google" id="ProtNLM"/>
    </source>
</evidence>